<accession>A0A430FKL3</accession>
<evidence type="ECO:0000313" key="4">
    <source>
        <dbReference type="Proteomes" id="UP000287533"/>
    </source>
</evidence>
<organism evidence="3 4">
    <name type="scientific">Bifidobacterium goeldii</name>
    <dbReference type="NCBI Taxonomy" id="2306975"/>
    <lineage>
        <taxon>Bacteria</taxon>
        <taxon>Bacillati</taxon>
        <taxon>Actinomycetota</taxon>
        <taxon>Actinomycetes</taxon>
        <taxon>Bifidobacteriales</taxon>
        <taxon>Bifidobacteriaceae</taxon>
        <taxon>Bifidobacterium</taxon>
    </lineage>
</organism>
<feature type="compositionally biased region" description="Basic and acidic residues" evidence="1">
    <location>
        <begin position="440"/>
        <end position="451"/>
    </location>
</feature>
<keyword evidence="2" id="KW-0732">Signal</keyword>
<feature type="compositionally biased region" description="Acidic residues" evidence="1">
    <location>
        <begin position="452"/>
        <end position="463"/>
    </location>
</feature>
<feature type="chain" id="PRO_5019512055" evidence="2">
    <location>
        <begin position="34"/>
        <end position="568"/>
    </location>
</feature>
<dbReference type="PROSITE" id="PS51257">
    <property type="entry name" value="PROKAR_LIPOPROTEIN"/>
    <property type="match status" value="1"/>
</dbReference>
<evidence type="ECO:0000313" key="3">
    <source>
        <dbReference type="EMBL" id="RSX53281.1"/>
    </source>
</evidence>
<comment type="caution">
    <text evidence="3">The sequence shown here is derived from an EMBL/GenBank/DDBJ whole genome shotgun (WGS) entry which is preliminary data.</text>
</comment>
<gene>
    <name evidence="3" type="ORF">D2E25_1254</name>
</gene>
<feature type="region of interest" description="Disordered" evidence="1">
    <location>
        <begin position="121"/>
        <end position="218"/>
    </location>
</feature>
<keyword evidence="4" id="KW-1185">Reference proteome</keyword>
<dbReference type="Proteomes" id="UP000287533">
    <property type="component" value="Unassembled WGS sequence"/>
</dbReference>
<proteinExistence type="predicted"/>
<dbReference type="AlphaFoldDB" id="A0A430FKL3"/>
<evidence type="ECO:0000256" key="1">
    <source>
        <dbReference type="SAM" id="MobiDB-lite"/>
    </source>
</evidence>
<name>A0A430FKL3_9BIFI</name>
<feature type="region of interest" description="Disordered" evidence="1">
    <location>
        <begin position="440"/>
        <end position="467"/>
    </location>
</feature>
<feature type="signal peptide" evidence="2">
    <location>
        <begin position="1"/>
        <end position="33"/>
    </location>
</feature>
<evidence type="ECO:0000256" key="2">
    <source>
        <dbReference type="SAM" id="SignalP"/>
    </source>
</evidence>
<feature type="compositionally biased region" description="Low complexity" evidence="1">
    <location>
        <begin position="122"/>
        <end position="134"/>
    </location>
</feature>
<reference evidence="3 4" key="1">
    <citation type="submission" date="2018-09" db="EMBL/GenBank/DDBJ databases">
        <title>Characterization of the phylogenetic diversity of five novel species belonging to the genus Bifidobacterium.</title>
        <authorList>
            <person name="Lugli G.A."/>
            <person name="Duranti S."/>
            <person name="Milani C."/>
        </authorList>
    </citation>
    <scope>NUCLEOTIDE SEQUENCE [LARGE SCALE GENOMIC DNA]</scope>
    <source>
        <strain evidence="3 4">2034B</strain>
    </source>
</reference>
<dbReference type="EMBL" id="QXGL01000003">
    <property type="protein sequence ID" value="RSX53281.1"/>
    <property type="molecule type" value="Genomic_DNA"/>
</dbReference>
<dbReference type="SUPFAM" id="SSF53822">
    <property type="entry name" value="Periplasmic binding protein-like I"/>
    <property type="match status" value="1"/>
</dbReference>
<dbReference type="OrthoDB" id="3239411at2"/>
<protein>
    <submittedName>
        <fullName evidence="3">Xylose ABC transporter</fullName>
    </submittedName>
</protein>
<dbReference type="InterPro" id="IPR028082">
    <property type="entry name" value="Peripla_BP_I"/>
</dbReference>
<dbReference type="Gene3D" id="3.40.50.2300">
    <property type="match status" value="3"/>
</dbReference>
<dbReference type="RefSeq" id="WP_125980958.1">
    <property type="nucleotide sequence ID" value="NZ_QXGL01000003.1"/>
</dbReference>
<feature type="compositionally biased region" description="Low complexity" evidence="1">
    <location>
        <begin position="181"/>
        <end position="218"/>
    </location>
</feature>
<sequence>MSLRHMMCNIRRFAQRALTVTLAAGLSVTLAGCASNTPKPDATDNDDTTPTSLGTIAIFTPSDGITLSQHTPLNKWAKLVPDIEKALKAQGYDAKHISAATSDNLDEQSRDIQDFVVDHAVAASSQSSQSSQSSDSEKKSAASSSTSSDASDETPKQPVTLLVAPITSPDKSTRQYGDYVSNSTSTTTSSTSSDSADDSAGSSESASSDANNAASDATADTSASADAADAAATARLVSALELAHDSGMHVILMANSIDGFTPDAFVEFSTAKRIGQIQARNLAEKLQLSKTSKDNPKSIEVLLPYDAQDDDGNDLDPAFAREVFAGVWDVLGPYFQSGQAISPSGLLNAKTTAADWFNVAFEIDKDSQIKDELSARLRMSKDSDTRTRIDGIIAMNDYVASGVVEALSDLGYTGSAADVNPSISISGIVGNITGKHDLAKKKVPDPIKSSDSDSDSSTDESAADADKDSQWPIVTGYGAYVDEIPEIVNGHQWMTAIENRQTIAEHIAQACTALSQGKALTKLDFIQHVDVNGSQVPAIRDELLAVSASNLKSALIDPGYISLADAGL</sequence>